<name>A0A934IJP5_9HYPH</name>
<feature type="binding site" evidence="4">
    <location>
        <begin position="127"/>
        <end position="130"/>
    </location>
    <ligand>
        <name>pyridoxal 5'-phosphate</name>
        <dbReference type="ChEBI" id="CHEBI:597326"/>
    </ligand>
</feature>
<accession>A0A934IJP5</accession>
<dbReference type="EC" id="3.7.1.3" evidence="4 5"/>
<feature type="binding site" evidence="4">
    <location>
        <position position="197"/>
    </location>
    <ligand>
        <name>pyridoxal 5'-phosphate</name>
        <dbReference type="ChEBI" id="CHEBI:597326"/>
    </ligand>
</feature>
<evidence type="ECO:0000313" key="8">
    <source>
        <dbReference type="Proteomes" id="UP000609531"/>
    </source>
</evidence>
<comment type="pathway">
    <text evidence="4 6">Amino-acid degradation; L-kynurenine degradation; L-alanine and anthranilate from L-kynurenine: step 1/1.</text>
</comment>
<feature type="binding site" evidence="4">
    <location>
        <position position="219"/>
    </location>
    <ligand>
        <name>pyridoxal 5'-phosphate</name>
        <dbReference type="ChEBI" id="CHEBI:597326"/>
    </ligand>
</feature>
<feature type="binding site" evidence="4">
    <location>
        <position position="248"/>
    </location>
    <ligand>
        <name>pyridoxal 5'-phosphate</name>
        <dbReference type="ChEBI" id="CHEBI:597326"/>
    </ligand>
</feature>
<dbReference type="FunFam" id="3.40.640.10:FF:000107">
    <property type="entry name" value="Kynureninase"/>
    <property type="match status" value="1"/>
</dbReference>
<evidence type="ECO:0000313" key="7">
    <source>
        <dbReference type="EMBL" id="MBJ3777934.1"/>
    </source>
</evidence>
<keyword evidence="3 4" id="KW-0663">Pyridoxal phosphate</keyword>
<sequence length="407" mass="42628">MSAATRAEAAALDAADPLAHHRAAFDLPDVIYLDGNSLGPLTRAARERVATVVGEEWGEGLIRSWNTAGWVDLPTRVAAKIAPLIGAAPRDVIVTDSTSVNLFKVLSAALSEALPGRRTILSEPGNFPTDLYIAEGVAAGEGAALALSDDPLAALDESVAVLMLTEVDYRTGRRHDMARVTAAAHRVGALTVWDLAHSAGALPVDLAGAGADFAVGCGYKYLNGGPGAPAFLYVAPQHQDATQPLSGWFGHAAPFAFEPAYQPAAGIERFLTGTPSVIAMSALDAALDVFADVDLTAVAAKSAALADLMIARVDALCGDHLTLASPRSAATRGSQVSFRHPSGYPVMQALIAAGVIGDFRAPDILRFGFTPLYTRFVDVFDAVDILADILAARRWDAPQFHRRAAVT</sequence>
<dbReference type="GO" id="GO:0009435">
    <property type="term" value="P:NAD+ biosynthetic process"/>
    <property type="evidence" value="ECO:0007669"/>
    <property type="project" value="UniProtKB-UniRule"/>
</dbReference>
<proteinExistence type="inferred from homology"/>
<dbReference type="PIRSF" id="PIRSF038800">
    <property type="entry name" value="KYNU"/>
    <property type="match status" value="1"/>
</dbReference>
<dbReference type="Pfam" id="PF22580">
    <property type="entry name" value="KYNU_C"/>
    <property type="match status" value="1"/>
</dbReference>
<dbReference type="PANTHER" id="PTHR14084:SF0">
    <property type="entry name" value="KYNURENINASE"/>
    <property type="match status" value="1"/>
</dbReference>
<comment type="caution">
    <text evidence="7">The sequence shown here is derived from an EMBL/GenBank/DDBJ whole genome shotgun (WGS) entry which is preliminary data.</text>
</comment>
<dbReference type="GO" id="GO:0019805">
    <property type="term" value="P:quinolinate biosynthetic process"/>
    <property type="evidence" value="ECO:0007669"/>
    <property type="project" value="UniProtKB-UniRule"/>
</dbReference>
<evidence type="ECO:0000256" key="2">
    <source>
        <dbReference type="ARBA" id="ARBA00022801"/>
    </source>
</evidence>
<feature type="binding site" evidence="4">
    <location>
        <position position="165"/>
    </location>
    <ligand>
        <name>pyridoxal 5'-phosphate</name>
        <dbReference type="ChEBI" id="CHEBI:597326"/>
    </ligand>
</feature>
<feature type="modified residue" description="N6-(pyridoxal phosphate)lysine" evidence="4">
    <location>
        <position position="220"/>
    </location>
</feature>
<keyword evidence="2 4" id="KW-0378">Hydrolase</keyword>
<dbReference type="SUPFAM" id="SSF53383">
    <property type="entry name" value="PLP-dependent transferases"/>
    <property type="match status" value="1"/>
</dbReference>
<comment type="function">
    <text evidence="4 6">Catalyzes the cleavage of L-kynurenine (L-Kyn) and L-3-hydroxykynurenine (L-3OHKyn) into anthranilic acid (AA) and 3-hydroxyanthranilic acid (3-OHAA), respectively.</text>
</comment>
<feature type="binding site" evidence="4">
    <location>
        <position position="274"/>
    </location>
    <ligand>
        <name>pyridoxal 5'-phosphate</name>
        <dbReference type="ChEBI" id="CHEBI:597326"/>
    </ligand>
</feature>
<dbReference type="Gene3D" id="3.90.1150.10">
    <property type="entry name" value="Aspartate Aminotransferase, domain 1"/>
    <property type="match status" value="1"/>
</dbReference>
<keyword evidence="8" id="KW-1185">Reference proteome</keyword>
<evidence type="ECO:0000256" key="1">
    <source>
        <dbReference type="ARBA" id="ARBA00022642"/>
    </source>
</evidence>
<comment type="pathway">
    <text evidence="4 6">Cofactor biosynthesis; NAD(+) biosynthesis; quinolinate from L-kynurenine: step 2/3.</text>
</comment>
<dbReference type="EMBL" id="JAEKJA010000021">
    <property type="protein sequence ID" value="MBJ3777934.1"/>
    <property type="molecule type" value="Genomic_DNA"/>
</dbReference>
<dbReference type="Proteomes" id="UP000609531">
    <property type="component" value="Unassembled WGS sequence"/>
</dbReference>
<keyword evidence="1 4" id="KW-0662">Pyridine nucleotide biosynthesis</keyword>
<dbReference type="GO" id="GO:0030429">
    <property type="term" value="F:kynureninase activity"/>
    <property type="evidence" value="ECO:0007669"/>
    <property type="project" value="UniProtKB-UniRule"/>
</dbReference>
<dbReference type="InterPro" id="IPR015421">
    <property type="entry name" value="PyrdxlP-dep_Trfase_major"/>
</dbReference>
<dbReference type="InterPro" id="IPR010111">
    <property type="entry name" value="Kynureninase"/>
</dbReference>
<comment type="catalytic activity">
    <reaction evidence="4 6">
        <text>L-kynurenine + H2O = anthranilate + L-alanine + H(+)</text>
        <dbReference type="Rhea" id="RHEA:16813"/>
        <dbReference type="ChEBI" id="CHEBI:15377"/>
        <dbReference type="ChEBI" id="CHEBI:15378"/>
        <dbReference type="ChEBI" id="CHEBI:16567"/>
        <dbReference type="ChEBI" id="CHEBI:57959"/>
        <dbReference type="ChEBI" id="CHEBI:57972"/>
        <dbReference type="EC" id="3.7.1.3"/>
    </reaction>
</comment>
<evidence type="ECO:0000256" key="5">
    <source>
        <dbReference type="NCBIfam" id="TIGR01814"/>
    </source>
</evidence>
<dbReference type="GO" id="GO:0097053">
    <property type="term" value="P:L-kynurenine catabolic process"/>
    <property type="evidence" value="ECO:0007669"/>
    <property type="project" value="UniProtKB-UniRule"/>
</dbReference>
<dbReference type="HAMAP" id="MF_01970">
    <property type="entry name" value="Kynureninase"/>
    <property type="match status" value="1"/>
</dbReference>
<organism evidence="7 8">
    <name type="scientific">Acuticoccus mangrovi</name>
    <dbReference type="NCBI Taxonomy" id="2796142"/>
    <lineage>
        <taxon>Bacteria</taxon>
        <taxon>Pseudomonadati</taxon>
        <taxon>Pseudomonadota</taxon>
        <taxon>Alphaproteobacteria</taxon>
        <taxon>Hyphomicrobiales</taxon>
        <taxon>Amorphaceae</taxon>
        <taxon>Acuticoccus</taxon>
    </lineage>
</organism>
<feature type="binding site" evidence="4">
    <location>
        <position position="194"/>
    </location>
    <ligand>
        <name>pyridoxal 5'-phosphate</name>
        <dbReference type="ChEBI" id="CHEBI:597326"/>
    </ligand>
</feature>
<comment type="catalytic activity">
    <reaction evidence="6">
        <text>3-hydroxy-L-kynurenine + H2O = 3-hydroxyanthranilate + L-alanine + H(+)</text>
        <dbReference type="Rhea" id="RHEA:25143"/>
        <dbReference type="ChEBI" id="CHEBI:15377"/>
        <dbReference type="ChEBI" id="CHEBI:15378"/>
        <dbReference type="ChEBI" id="CHEBI:36559"/>
        <dbReference type="ChEBI" id="CHEBI:57972"/>
        <dbReference type="ChEBI" id="CHEBI:58125"/>
        <dbReference type="EC" id="3.7.1.3"/>
    </reaction>
</comment>
<dbReference type="GO" id="GO:0030170">
    <property type="term" value="F:pyridoxal phosphate binding"/>
    <property type="evidence" value="ECO:0007669"/>
    <property type="project" value="UniProtKB-UniRule"/>
</dbReference>
<dbReference type="InterPro" id="IPR015422">
    <property type="entry name" value="PyrdxlP-dep_Trfase_small"/>
</dbReference>
<comment type="subunit">
    <text evidence="4 6">Homodimer.</text>
</comment>
<gene>
    <name evidence="4 7" type="primary">kynU</name>
    <name evidence="7" type="ORF">JCR33_19690</name>
</gene>
<feature type="binding site" evidence="4">
    <location>
        <position position="98"/>
    </location>
    <ligand>
        <name>pyridoxal 5'-phosphate</name>
        <dbReference type="ChEBI" id="CHEBI:597326"/>
    </ligand>
</feature>
<evidence type="ECO:0000256" key="6">
    <source>
        <dbReference type="PIRNR" id="PIRNR038800"/>
    </source>
</evidence>
<evidence type="ECO:0000256" key="4">
    <source>
        <dbReference type="HAMAP-Rule" id="MF_01970"/>
    </source>
</evidence>
<comment type="similarity">
    <text evidence="4 6">Belongs to the kynureninase family.</text>
</comment>
<dbReference type="NCBIfam" id="TIGR01814">
    <property type="entry name" value="kynureninase"/>
    <property type="match status" value="1"/>
</dbReference>
<feature type="binding site" evidence="4">
    <location>
        <position position="99"/>
    </location>
    <ligand>
        <name>pyridoxal 5'-phosphate</name>
        <dbReference type="ChEBI" id="CHEBI:597326"/>
    </ligand>
</feature>
<comment type="cofactor">
    <cofactor evidence="4 6">
        <name>pyridoxal 5'-phosphate</name>
        <dbReference type="ChEBI" id="CHEBI:597326"/>
    </cofactor>
</comment>
<dbReference type="PANTHER" id="PTHR14084">
    <property type="entry name" value="KYNURENINASE"/>
    <property type="match status" value="1"/>
</dbReference>
<dbReference type="AlphaFoldDB" id="A0A934IJP5"/>
<dbReference type="Gene3D" id="3.40.640.10">
    <property type="entry name" value="Type I PLP-dependent aspartate aminotransferase-like (Major domain)"/>
    <property type="match status" value="1"/>
</dbReference>
<dbReference type="RefSeq" id="WP_198883835.1">
    <property type="nucleotide sequence ID" value="NZ_JAEKJA010000021.1"/>
</dbReference>
<reference evidence="7" key="1">
    <citation type="submission" date="2020-12" db="EMBL/GenBank/DDBJ databases">
        <title>Bacterial taxonomy.</title>
        <authorList>
            <person name="Pan X."/>
        </authorList>
    </citation>
    <scope>NUCLEOTIDE SEQUENCE</scope>
    <source>
        <strain evidence="7">B2012</strain>
    </source>
</reference>
<dbReference type="InterPro" id="IPR015424">
    <property type="entry name" value="PyrdxlP-dep_Trfase"/>
</dbReference>
<dbReference type="GO" id="GO:0005737">
    <property type="term" value="C:cytoplasm"/>
    <property type="evidence" value="ECO:0007669"/>
    <property type="project" value="UniProtKB-UniRule"/>
</dbReference>
<dbReference type="GO" id="GO:0019441">
    <property type="term" value="P:L-tryptophan catabolic process to kynurenine"/>
    <property type="evidence" value="ECO:0007669"/>
    <property type="project" value="TreeGrafter"/>
</dbReference>
<dbReference type="GO" id="GO:0043420">
    <property type="term" value="P:anthranilate metabolic process"/>
    <property type="evidence" value="ECO:0007669"/>
    <property type="project" value="TreeGrafter"/>
</dbReference>
<protein>
    <recommendedName>
        <fullName evidence="4 5">Kynureninase</fullName>
        <ecNumber evidence="4 5">3.7.1.3</ecNumber>
    </recommendedName>
    <alternativeName>
        <fullName evidence="4">L-kynurenine hydrolase</fullName>
    </alternativeName>
</protein>
<evidence type="ECO:0000256" key="3">
    <source>
        <dbReference type="ARBA" id="ARBA00022898"/>
    </source>
</evidence>